<accession>A0A518BSP5</accession>
<dbReference type="Proteomes" id="UP000316921">
    <property type="component" value="Chromosome"/>
</dbReference>
<feature type="transmembrane region" description="Helical" evidence="2">
    <location>
        <begin position="22"/>
        <end position="49"/>
    </location>
</feature>
<reference evidence="3 4" key="1">
    <citation type="submission" date="2019-02" db="EMBL/GenBank/DDBJ databases">
        <title>Deep-cultivation of Planctomycetes and their phenomic and genomic characterization uncovers novel biology.</title>
        <authorList>
            <person name="Wiegand S."/>
            <person name="Jogler M."/>
            <person name="Boedeker C."/>
            <person name="Pinto D."/>
            <person name="Vollmers J."/>
            <person name="Rivas-Marin E."/>
            <person name="Kohn T."/>
            <person name="Peeters S.H."/>
            <person name="Heuer A."/>
            <person name="Rast P."/>
            <person name="Oberbeckmann S."/>
            <person name="Bunk B."/>
            <person name="Jeske O."/>
            <person name="Meyerdierks A."/>
            <person name="Storesund J.E."/>
            <person name="Kallscheuer N."/>
            <person name="Luecker S."/>
            <person name="Lage O.M."/>
            <person name="Pohl T."/>
            <person name="Merkel B.J."/>
            <person name="Hornburger P."/>
            <person name="Mueller R.-W."/>
            <person name="Bruemmer F."/>
            <person name="Labrenz M."/>
            <person name="Spormann A.M."/>
            <person name="Op den Camp H."/>
            <person name="Overmann J."/>
            <person name="Amann R."/>
            <person name="Jetten M.S.M."/>
            <person name="Mascher T."/>
            <person name="Medema M.H."/>
            <person name="Devos D.P."/>
            <person name="Kaster A.-K."/>
            <person name="Ovreas L."/>
            <person name="Rohde M."/>
            <person name="Galperin M.Y."/>
            <person name="Jogler C."/>
        </authorList>
    </citation>
    <scope>NUCLEOTIDE SEQUENCE [LARGE SCALE GENOMIC DNA]</scope>
    <source>
        <strain evidence="3 4">Pla133</strain>
    </source>
</reference>
<gene>
    <name evidence="3" type="ORF">Pla133_51150</name>
</gene>
<evidence type="ECO:0000256" key="2">
    <source>
        <dbReference type="SAM" id="Phobius"/>
    </source>
</evidence>
<protein>
    <recommendedName>
        <fullName evidence="5">HAMP domain-containing protein</fullName>
    </recommendedName>
</protein>
<organism evidence="3 4">
    <name type="scientific">Engelhardtia mirabilis</name>
    <dbReference type="NCBI Taxonomy" id="2528011"/>
    <lineage>
        <taxon>Bacteria</taxon>
        <taxon>Pseudomonadati</taxon>
        <taxon>Planctomycetota</taxon>
        <taxon>Planctomycetia</taxon>
        <taxon>Planctomycetia incertae sedis</taxon>
        <taxon>Engelhardtia</taxon>
    </lineage>
</organism>
<evidence type="ECO:0000313" key="4">
    <source>
        <dbReference type="Proteomes" id="UP000316921"/>
    </source>
</evidence>
<keyword evidence="2" id="KW-0472">Membrane</keyword>
<sequence length="166" mass="18022">MINAPVAMKPNRRTRILVDRDLQLRFALIVLLASTSAVFIQTALTSFMIGRLAEQLPNDGRALMTDVPGALALNAGITLAVTVPWLVFLSLLGTFRVFGPMVGFRNFMRDVAAGRRSSALTIRKGDHLQDVCDLLNEVTEPLRADIAERQGKGDDESSSGAIDRAA</sequence>
<proteinExistence type="predicted"/>
<feature type="region of interest" description="Disordered" evidence="1">
    <location>
        <begin position="147"/>
        <end position="166"/>
    </location>
</feature>
<dbReference type="AlphaFoldDB" id="A0A518BSP5"/>
<dbReference type="KEGG" id="pbap:Pla133_51150"/>
<dbReference type="EMBL" id="CP036287">
    <property type="protein sequence ID" value="QDU69992.1"/>
    <property type="molecule type" value="Genomic_DNA"/>
</dbReference>
<keyword evidence="4" id="KW-1185">Reference proteome</keyword>
<feature type="transmembrane region" description="Helical" evidence="2">
    <location>
        <begin position="69"/>
        <end position="99"/>
    </location>
</feature>
<keyword evidence="2" id="KW-0812">Transmembrane</keyword>
<evidence type="ECO:0008006" key="5">
    <source>
        <dbReference type="Google" id="ProtNLM"/>
    </source>
</evidence>
<evidence type="ECO:0000313" key="3">
    <source>
        <dbReference type="EMBL" id="QDU69992.1"/>
    </source>
</evidence>
<keyword evidence="2" id="KW-1133">Transmembrane helix</keyword>
<evidence type="ECO:0000256" key="1">
    <source>
        <dbReference type="SAM" id="MobiDB-lite"/>
    </source>
</evidence>
<name>A0A518BSP5_9BACT</name>